<dbReference type="Pfam" id="PF01710">
    <property type="entry name" value="HTH_Tnp_IS630"/>
    <property type="match status" value="1"/>
</dbReference>
<evidence type="ECO:0000313" key="4">
    <source>
        <dbReference type="Proteomes" id="UP000004116"/>
    </source>
</evidence>
<dbReference type="InterPro" id="IPR002622">
    <property type="entry name" value="Transposase_14"/>
</dbReference>
<dbReference type="Proteomes" id="UP000004116">
    <property type="component" value="Unassembled WGS sequence"/>
</dbReference>
<dbReference type="EMBL" id="AGCA01000529">
    <property type="protein sequence ID" value="EGY27849.1"/>
    <property type="molecule type" value="Genomic_DNA"/>
</dbReference>
<proteinExistence type="predicted"/>
<feature type="domain" description="Transposase Synechocystis PCC 6803" evidence="1">
    <location>
        <begin position="1"/>
        <end position="113"/>
    </location>
</feature>
<feature type="domain" description="Tc1-like transposase DDE" evidence="2">
    <location>
        <begin position="129"/>
        <end position="198"/>
    </location>
</feature>
<dbReference type="GO" id="GO:0003676">
    <property type="term" value="F:nucleic acid binding"/>
    <property type="evidence" value="ECO:0007669"/>
    <property type="project" value="InterPro"/>
</dbReference>
<organism evidence="3 4">
    <name type="scientific">Candidatus Regiella insecticola 5.15</name>
    <dbReference type="NCBI Taxonomy" id="1005043"/>
    <lineage>
        <taxon>Bacteria</taxon>
        <taxon>Pseudomonadati</taxon>
        <taxon>Pseudomonadota</taxon>
        <taxon>Gammaproteobacteria</taxon>
        <taxon>Enterobacterales</taxon>
        <taxon>Enterobacteriaceae</taxon>
        <taxon>aphid secondary symbionts</taxon>
        <taxon>Candidatus Regiella</taxon>
    </lineage>
</organism>
<evidence type="ECO:0000259" key="1">
    <source>
        <dbReference type="Pfam" id="PF01710"/>
    </source>
</evidence>
<comment type="caution">
    <text evidence="3">The sequence shown here is derived from an EMBL/GenBank/DDBJ whole genome shotgun (WGS) entry which is preliminary data.</text>
</comment>
<reference evidence="3 4" key="1">
    <citation type="journal article" date="2012" name="Genome Res.">
        <title>Genomic basis of endosymbiont-conferred protection against an insect parasitoid.</title>
        <authorList>
            <person name="Hansen A.K."/>
            <person name="Vorburger C."/>
            <person name="Moran N.A."/>
        </authorList>
    </citation>
    <scope>NUCLEOTIDE SEQUENCE [LARGE SCALE GENOMIC DNA]</scope>
    <source>
        <strain evidence="4">R5.15</strain>
    </source>
</reference>
<accession>G2H2D4</accession>
<protein>
    <submittedName>
        <fullName evidence="3">Transposase</fullName>
    </submittedName>
</protein>
<evidence type="ECO:0000313" key="3">
    <source>
        <dbReference type="EMBL" id="EGY27849.1"/>
    </source>
</evidence>
<dbReference type="InterPro" id="IPR036397">
    <property type="entry name" value="RNaseH_sf"/>
</dbReference>
<dbReference type="Pfam" id="PF13358">
    <property type="entry name" value="DDE_3"/>
    <property type="match status" value="1"/>
</dbReference>
<dbReference type="InterPro" id="IPR038717">
    <property type="entry name" value="Tc1-like_DDE_dom"/>
</dbReference>
<dbReference type="Gene3D" id="3.30.420.10">
    <property type="entry name" value="Ribonuclease H-like superfamily/Ribonuclease H"/>
    <property type="match status" value="1"/>
</dbReference>
<gene>
    <name evidence="3" type="ORF">Rin_00022350</name>
</gene>
<sequence length="238" mass="26996">MTYPLKFRQHVLAIKEKEKLTYAETATRFCVGTASLMRWARRIEPCQTRDKPATKINRAALILDVETYPDASQYERAQRMGVSARGICDALKRAGFSYKKTFYHPKADAQARETFQAKIQAYEAADTPIIYVDESGFSHDMPRLYGYSVKGQRCYGQHDWHAKARTNVIGAQLNGKLTTVCTFDCHINSDIFYAWVTQDLLSKIPYRGGSCALVMCLSVYASYPVSPLAHFSKITMMN</sequence>
<name>G2H2D4_9ENTR</name>
<keyword evidence="4" id="KW-1185">Reference proteome</keyword>
<evidence type="ECO:0000259" key="2">
    <source>
        <dbReference type="Pfam" id="PF13358"/>
    </source>
</evidence>
<dbReference type="AlphaFoldDB" id="G2H2D4"/>